<evidence type="ECO:0000259" key="5">
    <source>
        <dbReference type="Pfam" id="PF00589"/>
    </source>
</evidence>
<dbReference type="GO" id="GO:0006310">
    <property type="term" value="P:DNA recombination"/>
    <property type="evidence" value="ECO:0007669"/>
    <property type="project" value="UniProtKB-KW"/>
</dbReference>
<feature type="domain" description="Tyr recombinase" evidence="5">
    <location>
        <begin position="345"/>
        <end position="448"/>
    </location>
</feature>
<protein>
    <submittedName>
        <fullName evidence="7">Integrase family protein</fullName>
    </submittedName>
</protein>
<evidence type="ECO:0000313" key="8">
    <source>
        <dbReference type="Proteomes" id="UP000622890"/>
    </source>
</evidence>
<proteinExistence type="inferred from homology"/>
<dbReference type="PANTHER" id="PTHR30629:SF2">
    <property type="entry name" value="PROPHAGE INTEGRASE INTS-RELATED"/>
    <property type="match status" value="1"/>
</dbReference>
<reference evidence="7" key="1">
    <citation type="submission" date="2021-01" db="EMBL/GenBank/DDBJ databases">
        <title>Genome sequence of strain Noviherbaspirillum sp. DKR-6.</title>
        <authorList>
            <person name="Chaudhary D.K."/>
        </authorList>
    </citation>
    <scope>NUCLEOTIDE SEQUENCE</scope>
    <source>
        <strain evidence="7">DKR-6</strain>
    </source>
</reference>
<dbReference type="GO" id="GO:0003677">
    <property type="term" value="F:DNA binding"/>
    <property type="evidence" value="ECO:0007669"/>
    <property type="project" value="InterPro"/>
</dbReference>
<comment type="caution">
    <text evidence="7">The sequence shown here is derived from an EMBL/GenBank/DDBJ whole genome shotgun (WGS) entry which is preliminary data.</text>
</comment>
<evidence type="ECO:0000256" key="1">
    <source>
        <dbReference type="ARBA" id="ARBA00008857"/>
    </source>
</evidence>
<dbReference type="Proteomes" id="UP000622890">
    <property type="component" value="Unassembled WGS sequence"/>
</dbReference>
<dbReference type="Pfam" id="PF13356">
    <property type="entry name" value="Arm-DNA-bind_3"/>
    <property type="match status" value="1"/>
</dbReference>
<keyword evidence="3" id="KW-0233">DNA recombination</keyword>
<evidence type="ECO:0000256" key="2">
    <source>
        <dbReference type="ARBA" id="ARBA00022908"/>
    </source>
</evidence>
<dbReference type="Pfam" id="PF00589">
    <property type="entry name" value="Phage_integrase"/>
    <property type="match status" value="1"/>
</dbReference>
<evidence type="ECO:0000256" key="4">
    <source>
        <dbReference type="SAM" id="Coils"/>
    </source>
</evidence>
<dbReference type="AlphaFoldDB" id="A0A934SQK8"/>
<feature type="domain" description="Integrase DNA-binding" evidence="6">
    <location>
        <begin position="38"/>
        <end position="103"/>
    </location>
</feature>
<dbReference type="Gene3D" id="1.10.443.10">
    <property type="entry name" value="Intergrase catalytic core"/>
    <property type="match status" value="1"/>
</dbReference>
<dbReference type="SUPFAM" id="SSF56349">
    <property type="entry name" value="DNA breaking-rejoining enzymes"/>
    <property type="match status" value="1"/>
</dbReference>
<dbReference type="InterPro" id="IPR011010">
    <property type="entry name" value="DNA_brk_join_enz"/>
</dbReference>
<organism evidence="7 8">
    <name type="scientific">Noviherbaspirillum pedocola</name>
    <dbReference type="NCBI Taxonomy" id="2801341"/>
    <lineage>
        <taxon>Bacteria</taxon>
        <taxon>Pseudomonadati</taxon>
        <taxon>Pseudomonadota</taxon>
        <taxon>Betaproteobacteria</taxon>
        <taxon>Burkholderiales</taxon>
        <taxon>Oxalobacteraceae</taxon>
        <taxon>Noviherbaspirillum</taxon>
    </lineage>
</organism>
<feature type="coiled-coil region" evidence="4">
    <location>
        <begin position="97"/>
        <end position="130"/>
    </location>
</feature>
<dbReference type="Gene3D" id="3.30.160.390">
    <property type="entry name" value="Integrase, DNA-binding domain"/>
    <property type="match status" value="1"/>
</dbReference>
<keyword evidence="8" id="KW-1185">Reference proteome</keyword>
<dbReference type="InterPro" id="IPR038488">
    <property type="entry name" value="Integrase_DNA-bd_sf"/>
</dbReference>
<dbReference type="EMBL" id="JAEPBG010000001">
    <property type="protein sequence ID" value="MBK4733687.1"/>
    <property type="molecule type" value="Genomic_DNA"/>
</dbReference>
<dbReference type="RefSeq" id="WP_200590420.1">
    <property type="nucleotide sequence ID" value="NZ_JAEPBG010000001.1"/>
</dbReference>
<name>A0A934SQK8_9BURK</name>
<sequence length="522" mass="60637">MPEKHEQEDANKRFDFTKKLLLDLPFTNGKQVVYYDTKTKGLGIRVGKRTKTFFVYRRVKGGRPVRITIGEFPLISLEDAKIAANKNSADLSQGIDRIKLEKEAAAVKAKAKAEEDARLEARRKAKAEGKSIAFEDVYTVQDVFTYYIQEQLIKNKGNERITQIDDDGNEIIIKQSSTLKDADLMVKYFDERTIITLKKIGNEWVKDATVNLPSWLDIPFRDITATMVVERFEYFSRACPTRTNKEKQLAPIKRTHQLVFKYALSAFSYSINRLKFDLTDSGKPEALTNPFEVLSVTKKWKKTEIREKFIDFDRPECARWWSAVLNYKKADGVVSDYLFFSLIQAGRSIDIASLTWNKVNFKEKTITYSDTKNSRNYIFPLTRFSLEILERRWEYNKGKEFIFEYPNSKNGYVPQDCKDHFKAIAEVSGVLISHHDLRRTWATEARRMKTPDGRNMFDERNIAYCLKHHRSDVGEHYFQDKKGEITFTLQKVEDALLSKVAEFSALEQLVGPEKQEKDMELA</sequence>
<gene>
    <name evidence="7" type="ORF">JJB74_03580</name>
</gene>
<dbReference type="GO" id="GO:0015074">
    <property type="term" value="P:DNA integration"/>
    <property type="evidence" value="ECO:0007669"/>
    <property type="project" value="UniProtKB-KW"/>
</dbReference>
<keyword evidence="4" id="KW-0175">Coiled coil</keyword>
<evidence type="ECO:0000259" key="6">
    <source>
        <dbReference type="Pfam" id="PF13356"/>
    </source>
</evidence>
<dbReference type="InterPro" id="IPR025166">
    <property type="entry name" value="Integrase_DNA_bind_dom"/>
</dbReference>
<dbReference type="InterPro" id="IPR013762">
    <property type="entry name" value="Integrase-like_cat_sf"/>
</dbReference>
<evidence type="ECO:0000256" key="3">
    <source>
        <dbReference type="ARBA" id="ARBA00023172"/>
    </source>
</evidence>
<accession>A0A934SQK8</accession>
<keyword evidence="2" id="KW-0229">DNA integration</keyword>
<dbReference type="InterPro" id="IPR002104">
    <property type="entry name" value="Integrase_catalytic"/>
</dbReference>
<evidence type="ECO:0000313" key="7">
    <source>
        <dbReference type="EMBL" id="MBK4733687.1"/>
    </source>
</evidence>
<dbReference type="PANTHER" id="PTHR30629">
    <property type="entry name" value="PROPHAGE INTEGRASE"/>
    <property type="match status" value="1"/>
</dbReference>
<comment type="similarity">
    <text evidence="1">Belongs to the 'phage' integrase family.</text>
</comment>
<dbReference type="InterPro" id="IPR050808">
    <property type="entry name" value="Phage_Integrase"/>
</dbReference>